<dbReference type="Gene3D" id="1.10.1740.10">
    <property type="match status" value="1"/>
</dbReference>
<evidence type="ECO:0000313" key="8">
    <source>
        <dbReference type="EMBL" id="MBA2227481.1"/>
    </source>
</evidence>
<evidence type="ECO:0000256" key="5">
    <source>
        <dbReference type="SAM" id="MobiDB-lite"/>
    </source>
</evidence>
<evidence type="ECO:0000256" key="1">
    <source>
        <dbReference type="ARBA" id="ARBA00010641"/>
    </source>
</evidence>
<feature type="compositionally biased region" description="Pro residues" evidence="5">
    <location>
        <begin position="245"/>
        <end position="255"/>
    </location>
</feature>
<protein>
    <submittedName>
        <fullName evidence="8">RNA polymerase sigma factor</fullName>
    </submittedName>
</protein>
<feature type="domain" description="RNA polymerase sigma factor 70 region 4 type 2" evidence="7">
    <location>
        <begin position="167"/>
        <end position="219"/>
    </location>
</feature>
<dbReference type="GO" id="GO:0006352">
    <property type="term" value="P:DNA-templated transcription initiation"/>
    <property type="evidence" value="ECO:0007669"/>
    <property type="project" value="InterPro"/>
</dbReference>
<evidence type="ECO:0000259" key="7">
    <source>
        <dbReference type="Pfam" id="PF08281"/>
    </source>
</evidence>
<name>A0A7V9ACM9_9BACT</name>
<dbReference type="InterPro" id="IPR013249">
    <property type="entry name" value="RNA_pol_sigma70_r4_t2"/>
</dbReference>
<dbReference type="NCBIfam" id="TIGR02937">
    <property type="entry name" value="sigma70-ECF"/>
    <property type="match status" value="1"/>
</dbReference>
<proteinExistence type="inferred from homology"/>
<dbReference type="Pfam" id="PF04542">
    <property type="entry name" value="Sigma70_r2"/>
    <property type="match status" value="1"/>
</dbReference>
<evidence type="ECO:0000313" key="9">
    <source>
        <dbReference type="Proteomes" id="UP000542342"/>
    </source>
</evidence>
<feature type="compositionally biased region" description="Basic and acidic residues" evidence="5">
    <location>
        <begin position="256"/>
        <end position="271"/>
    </location>
</feature>
<keyword evidence="2" id="KW-0805">Transcription regulation</keyword>
<dbReference type="EMBL" id="JACEFB010000014">
    <property type="protein sequence ID" value="MBA2227481.1"/>
    <property type="molecule type" value="Genomic_DNA"/>
</dbReference>
<dbReference type="InterPro" id="IPR013325">
    <property type="entry name" value="RNA_pol_sigma_r2"/>
</dbReference>
<comment type="similarity">
    <text evidence="1">Belongs to the sigma-70 factor family. ECF subfamily.</text>
</comment>
<dbReference type="InterPro" id="IPR013324">
    <property type="entry name" value="RNA_pol_sigma_r3/r4-like"/>
</dbReference>
<feature type="region of interest" description="Disordered" evidence="5">
    <location>
        <begin position="230"/>
        <end position="271"/>
    </location>
</feature>
<dbReference type="GO" id="GO:0016987">
    <property type="term" value="F:sigma factor activity"/>
    <property type="evidence" value="ECO:0007669"/>
    <property type="project" value="UniProtKB-KW"/>
</dbReference>
<dbReference type="InterPro" id="IPR039425">
    <property type="entry name" value="RNA_pol_sigma-70-like"/>
</dbReference>
<evidence type="ECO:0000256" key="2">
    <source>
        <dbReference type="ARBA" id="ARBA00023015"/>
    </source>
</evidence>
<reference evidence="8 9" key="1">
    <citation type="submission" date="2020-07" db="EMBL/GenBank/DDBJ databases">
        <title>Thermogemmata thermophila gen. nov., sp. nov., a novel moderate thermophilic planctomycete from a Kamchatka hot spring.</title>
        <authorList>
            <person name="Elcheninov A.G."/>
            <person name="Podosokorskaya O.A."/>
            <person name="Kovaleva O.L."/>
            <person name="Novikov A."/>
            <person name="Bonch-Osmolovskaya E.A."/>
            <person name="Toshchakov S.V."/>
            <person name="Kublanov I.V."/>
        </authorList>
    </citation>
    <scope>NUCLEOTIDE SEQUENCE [LARGE SCALE GENOMIC DNA]</scope>
    <source>
        <strain evidence="8 9">2918</strain>
    </source>
</reference>
<keyword evidence="3" id="KW-0731">Sigma factor</keyword>
<comment type="caution">
    <text evidence="8">The sequence shown here is derived from an EMBL/GenBank/DDBJ whole genome shotgun (WGS) entry which is preliminary data.</text>
</comment>
<dbReference type="Proteomes" id="UP000542342">
    <property type="component" value="Unassembled WGS sequence"/>
</dbReference>
<sequence length="271" mass="31116">MILGSQKLPGDGTDTPMHSGDPDERKSGTAEPSDEAEQELALFRQAQQGDFAAFQQLIQRWQDHVFTLAYRILGQRQDAEDVTQQTFLSVIEHLEQFRGESSVRTWVLRIATNHALQWLRRKRSRPAVSLDTLVNEEEDRAPLPHPEYIARWRDDPQRLVQDREVRQLIDQALSELDDKYRVVFVLRDIEGLSVRETAEILGISESNVKVRLLRARLQLRERLTASLADPSTRVFPDHSHHAEQLPPPTASLPPSPDERTPTDQARRVFPD</sequence>
<feature type="region of interest" description="Disordered" evidence="5">
    <location>
        <begin position="1"/>
        <end position="36"/>
    </location>
</feature>
<evidence type="ECO:0000256" key="4">
    <source>
        <dbReference type="ARBA" id="ARBA00023163"/>
    </source>
</evidence>
<evidence type="ECO:0000259" key="6">
    <source>
        <dbReference type="Pfam" id="PF04542"/>
    </source>
</evidence>
<feature type="domain" description="RNA polymerase sigma-70 region 2" evidence="6">
    <location>
        <begin position="57"/>
        <end position="124"/>
    </location>
</feature>
<organism evidence="8 9">
    <name type="scientific">Thermogemmata fonticola</name>
    <dbReference type="NCBI Taxonomy" id="2755323"/>
    <lineage>
        <taxon>Bacteria</taxon>
        <taxon>Pseudomonadati</taxon>
        <taxon>Planctomycetota</taxon>
        <taxon>Planctomycetia</taxon>
        <taxon>Gemmatales</taxon>
        <taxon>Gemmataceae</taxon>
        <taxon>Thermogemmata</taxon>
    </lineage>
</organism>
<dbReference type="Pfam" id="PF08281">
    <property type="entry name" value="Sigma70_r4_2"/>
    <property type="match status" value="1"/>
</dbReference>
<dbReference type="AlphaFoldDB" id="A0A7V9ACM9"/>
<evidence type="ECO:0000256" key="3">
    <source>
        <dbReference type="ARBA" id="ARBA00023082"/>
    </source>
</evidence>
<dbReference type="InterPro" id="IPR007627">
    <property type="entry name" value="RNA_pol_sigma70_r2"/>
</dbReference>
<dbReference type="RefSeq" id="WP_194539342.1">
    <property type="nucleotide sequence ID" value="NZ_JACEFB010000014.1"/>
</dbReference>
<dbReference type="InterPro" id="IPR036388">
    <property type="entry name" value="WH-like_DNA-bd_sf"/>
</dbReference>
<accession>A0A7V9ACM9</accession>
<dbReference type="GO" id="GO:0003677">
    <property type="term" value="F:DNA binding"/>
    <property type="evidence" value="ECO:0007669"/>
    <property type="project" value="InterPro"/>
</dbReference>
<dbReference type="Gene3D" id="1.10.10.10">
    <property type="entry name" value="Winged helix-like DNA-binding domain superfamily/Winged helix DNA-binding domain"/>
    <property type="match status" value="1"/>
</dbReference>
<dbReference type="PANTHER" id="PTHR43133:SF51">
    <property type="entry name" value="RNA POLYMERASE SIGMA FACTOR"/>
    <property type="match status" value="1"/>
</dbReference>
<dbReference type="SUPFAM" id="SSF88946">
    <property type="entry name" value="Sigma2 domain of RNA polymerase sigma factors"/>
    <property type="match status" value="1"/>
</dbReference>
<gene>
    <name evidence="8" type="ORF">H0921_15080</name>
</gene>
<keyword evidence="4" id="KW-0804">Transcription</keyword>
<dbReference type="CDD" id="cd06171">
    <property type="entry name" value="Sigma70_r4"/>
    <property type="match status" value="1"/>
</dbReference>
<dbReference type="InterPro" id="IPR014284">
    <property type="entry name" value="RNA_pol_sigma-70_dom"/>
</dbReference>
<dbReference type="SUPFAM" id="SSF88659">
    <property type="entry name" value="Sigma3 and sigma4 domains of RNA polymerase sigma factors"/>
    <property type="match status" value="1"/>
</dbReference>
<dbReference type="PANTHER" id="PTHR43133">
    <property type="entry name" value="RNA POLYMERASE ECF-TYPE SIGMA FACTO"/>
    <property type="match status" value="1"/>
</dbReference>
<keyword evidence="9" id="KW-1185">Reference proteome</keyword>